<comment type="cofactor">
    <cofactor evidence="10">
        <name>Mg(2+)</name>
        <dbReference type="ChEBI" id="CHEBI:18420"/>
    </cofactor>
    <text evidence="10">Binds 1 Mg(2+) ion per subunit. The magnesium ion binds only when substrate is bound.</text>
</comment>
<evidence type="ECO:0000256" key="10">
    <source>
        <dbReference type="HAMAP-Rule" id="MF_00202"/>
    </source>
</evidence>
<comment type="caution">
    <text evidence="12">The sequence shown here is derived from an EMBL/GenBank/DDBJ whole genome shotgun (WGS) entry which is preliminary data.</text>
</comment>
<sequence>MRLVARDRAAEVPDLGWVADDDVVLVDDAGRPTGTAPKSAVHHDATPLHLAFSCYVVDDAGRLLVTTRAASKPSFPGVVTNTVCGHPGPGEPLEDAVRRRARDELGVALEDLRVVLPGFRYRAAMGHLVEHEVCPVLVARASAADLLPDPDEVDDATWVPWAEFSADVLAGRRTVSPWCTEQVPLLAALGSDPHSWPAAPLDALPPAARLGDVAGTG</sequence>
<dbReference type="PIRSF" id="PIRSF018427">
    <property type="entry name" value="Isopntndiph_ism"/>
    <property type="match status" value="1"/>
</dbReference>
<keyword evidence="9 10" id="KW-0413">Isomerase</keyword>
<dbReference type="NCBIfam" id="NF002995">
    <property type="entry name" value="PRK03759.1"/>
    <property type="match status" value="1"/>
</dbReference>
<dbReference type="InterPro" id="IPR011876">
    <property type="entry name" value="IsopentenylPP_isomerase_typ1"/>
</dbReference>
<name>A0ABS2CI56_9MICO</name>
<keyword evidence="13" id="KW-1185">Reference proteome</keyword>
<feature type="domain" description="Nudix hydrolase" evidence="11">
    <location>
        <begin position="47"/>
        <end position="181"/>
    </location>
</feature>
<comment type="function">
    <text evidence="10">Catalyzes the 1,3-allylic rearrangement of the homoallylic substrate isopentenyl (IPP) to its highly electrophilic allylic isomer, dimethylallyl diphosphate (DMAPP).</text>
</comment>
<feature type="binding site" evidence="10">
    <location>
        <position position="104"/>
    </location>
    <ligand>
        <name>Mg(2+)</name>
        <dbReference type="ChEBI" id="CHEBI:18420"/>
    </ligand>
</feature>
<feature type="binding site" evidence="10">
    <location>
        <position position="132"/>
    </location>
    <ligand>
        <name>Mn(2+)</name>
        <dbReference type="ChEBI" id="CHEBI:29035"/>
    </ligand>
</feature>
<dbReference type="Pfam" id="PF00293">
    <property type="entry name" value="NUDIX"/>
    <property type="match status" value="1"/>
</dbReference>
<evidence type="ECO:0000313" key="13">
    <source>
        <dbReference type="Proteomes" id="UP001430172"/>
    </source>
</evidence>
<dbReference type="PANTHER" id="PTHR10885:SF0">
    <property type="entry name" value="ISOPENTENYL-DIPHOSPHATE DELTA-ISOMERASE"/>
    <property type="match status" value="1"/>
</dbReference>
<keyword evidence="4 10" id="KW-0963">Cytoplasm</keyword>
<dbReference type="HAMAP" id="MF_00202">
    <property type="entry name" value="Idi"/>
    <property type="match status" value="1"/>
</dbReference>
<evidence type="ECO:0000256" key="4">
    <source>
        <dbReference type="ARBA" id="ARBA00022490"/>
    </source>
</evidence>
<feature type="active site" evidence="10">
    <location>
        <position position="132"/>
    </location>
</feature>
<feature type="binding site" evidence="10">
    <location>
        <position position="86"/>
    </location>
    <ligand>
        <name>Mn(2+)</name>
        <dbReference type="ChEBI" id="CHEBI:29035"/>
    </ligand>
</feature>
<keyword evidence="7 10" id="KW-0464">Manganese</keyword>
<dbReference type="InterPro" id="IPR000086">
    <property type="entry name" value="NUDIX_hydrolase_dom"/>
</dbReference>
<feature type="binding site" evidence="10">
    <location>
        <position position="130"/>
    </location>
    <ligand>
        <name>Mn(2+)</name>
        <dbReference type="ChEBI" id="CHEBI:29035"/>
    </ligand>
</feature>
<keyword evidence="8 10" id="KW-0414">Isoprene biosynthesis</keyword>
<evidence type="ECO:0000256" key="6">
    <source>
        <dbReference type="ARBA" id="ARBA00022842"/>
    </source>
</evidence>
<dbReference type="GO" id="GO:0004452">
    <property type="term" value="F:isopentenyl-diphosphate delta-isomerase activity"/>
    <property type="evidence" value="ECO:0007669"/>
    <property type="project" value="UniProtKB-EC"/>
</dbReference>
<dbReference type="NCBIfam" id="TIGR02150">
    <property type="entry name" value="IPP_isom_1"/>
    <property type="match status" value="1"/>
</dbReference>
<reference evidence="12" key="1">
    <citation type="submission" date="2021-02" db="EMBL/GenBank/DDBJ databases">
        <title>Phycicoccus sp. MQZ13P-5T, whole genome shotgun sequence.</title>
        <authorList>
            <person name="Tuo L."/>
        </authorList>
    </citation>
    <scope>NUCLEOTIDE SEQUENCE</scope>
    <source>
        <strain evidence="12">MQZ13P-5</strain>
    </source>
</reference>
<dbReference type="SUPFAM" id="SSF55811">
    <property type="entry name" value="Nudix"/>
    <property type="match status" value="1"/>
</dbReference>
<keyword evidence="5 10" id="KW-0479">Metal-binding</keyword>
<feature type="active site" evidence="10">
    <location>
        <position position="84"/>
    </location>
</feature>
<proteinExistence type="inferred from homology"/>
<comment type="similarity">
    <text evidence="2 10">Belongs to the IPP isomerase type 1 family.</text>
</comment>
<dbReference type="EC" id="5.3.3.2" evidence="3 10"/>
<dbReference type="PROSITE" id="PS51462">
    <property type="entry name" value="NUDIX"/>
    <property type="match status" value="1"/>
</dbReference>
<comment type="subcellular location">
    <subcellularLocation>
        <location evidence="10">Cytoplasm</location>
    </subcellularLocation>
</comment>
<evidence type="ECO:0000256" key="2">
    <source>
        <dbReference type="ARBA" id="ARBA00007579"/>
    </source>
</evidence>
<dbReference type="PANTHER" id="PTHR10885">
    <property type="entry name" value="ISOPENTENYL-DIPHOSPHATE DELTA-ISOMERASE"/>
    <property type="match status" value="1"/>
</dbReference>
<comment type="pathway">
    <text evidence="1 10">Isoprenoid biosynthesis; dimethylallyl diphosphate biosynthesis; dimethylallyl diphosphate from isopentenyl diphosphate: step 1/1.</text>
</comment>
<comment type="catalytic activity">
    <reaction evidence="10">
        <text>isopentenyl diphosphate = dimethylallyl diphosphate</text>
        <dbReference type="Rhea" id="RHEA:23284"/>
        <dbReference type="ChEBI" id="CHEBI:57623"/>
        <dbReference type="ChEBI" id="CHEBI:128769"/>
        <dbReference type="EC" id="5.3.3.2"/>
    </reaction>
</comment>
<dbReference type="CDD" id="cd02885">
    <property type="entry name" value="NUDIX_IPP_Isomerase"/>
    <property type="match status" value="1"/>
</dbReference>
<dbReference type="InterPro" id="IPR056375">
    <property type="entry name" value="Idi_bact"/>
</dbReference>
<evidence type="ECO:0000256" key="1">
    <source>
        <dbReference type="ARBA" id="ARBA00004826"/>
    </source>
</evidence>
<evidence type="ECO:0000256" key="7">
    <source>
        <dbReference type="ARBA" id="ARBA00023211"/>
    </source>
</evidence>
<gene>
    <name evidence="10 12" type="primary">idi</name>
    <name evidence="12" type="ORF">JQN70_00180</name>
</gene>
<feature type="binding site" evidence="10">
    <location>
        <position position="42"/>
    </location>
    <ligand>
        <name>Mn(2+)</name>
        <dbReference type="ChEBI" id="CHEBI:29035"/>
    </ligand>
</feature>
<evidence type="ECO:0000256" key="3">
    <source>
        <dbReference type="ARBA" id="ARBA00012057"/>
    </source>
</evidence>
<dbReference type="Proteomes" id="UP001430172">
    <property type="component" value="Unassembled WGS sequence"/>
</dbReference>
<evidence type="ECO:0000256" key="5">
    <source>
        <dbReference type="ARBA" id="ARBA00022723"/>
    </source>
</evidence>
<feature type="binding site" evidence="10">
    <location>
        <position position="49"/>
    </location>
    <ligand>
        <name>Mn(2+)</name>
        <dbReference type="ChEBI" id="CHEBI:29035"/>
    </ligand>
</feature>
<organism evidence="12 13">
    <name type="scientific">Phycicoccus sonneratiae</name>
    <dbReference type="NCBI Taxonomy" id="2807628"/>
    <lineage>
        <taxon>Bacteria</taxon>
        <taxon>Bacillati</taxon>
        <taxon>Actinomycetota</taxon>
        <taxon>Actinomycetes</taxon>
        <taxon>Micrococcales</taxon>
        <taxon>Intrasporangiaceae</taxon>
        <taxon>Phycicoccus</taxon>
    </lineage>
</organism>
<evidence type="ECO:0000259" key="11">
    <source>
        <dbReference type="PROSITE" id="PS51462"/>
    </source>
</evidence>
<dbReference type="Gene3D" id="3.90.79.10">
    <property type="entry name" value="Nucleoside Triphosphate Pyrophosphohydrolase"/>
    <property type="match status" value="1"/>
</dbReference>
<dbReference type="InterPro" id="IPR015797">
    <property type="entry name" value="NUDIX_hydrolase-like_dom_sf"/>
</dbReference>
<accession>A0ABS2CI56</accession>
<comment type="cofactor">
    <cofactor evidence="10">
        <name>Mn(2+)</name>
        <dbReference type="ChEBI" id="CHEBI:29035"/>
    </cofactor>
    <text evidence="10">Binds 1 Mn(2+) ion per subunit.</text>
</comment>
<dbReference type="EMBL" id="JAFDVD010000001">
    <property type="protein sequence ID" value="MBM6398799.1"/>
    <property type="molecule type" value="Genomic_DNA"/>
</dbReference>
<protein>
    <recommendedName>
        <fullName evidence="3 10">Isopentenyl-diphosphate Delta-isomerase</fullName>
        <shortName evidence="10">IPP isomerase</shortName>
        <ecNumber evidence="3 10">5.3.3.2</ecNumber>
    </recommendedName>
    <alternativeName>
        <fullName evidence="10">IPP:DMAPP isomerase</fullName>
    </alternativeName>
    <alternativeName>
        <fullName evidence="10">Isopentenyl pyrophosphate isomerase</fullName>
    </alternativeName>
</protein>
<keyword evidence="6 10" id="KW-0460">Magnesium</keyword>
<evidence type="ECO:0000256" key="9">
    <source>
        <dbReference type="ARBA" id="ARBA00023235"/>
    </source>
</evidence>
<evidence type="ECO:0000313" key="12">
    <source>
        <dbReference type="EMBL" id="MBM6398799.1"/>
    </source>
</evidence>
<evidence type="ECO:0000256" key="8">
    <source>
        <dbReference type="ARBA" id="ARBA00023229"/>
    </source>
</evidence>